<evidence type="ECO:0000313" key="12">
    <source>
        <dbReference type="Proteomes" id="UP000245216"/>
    </source>
</evidence>
<dbReference type="RefSeq" id="WP_109088420.1">
    <property type="nucleotide sequence ID" value="NZ_CP047670.1"/>
</dbReference>
<dbReference type="EC" id="4.2.1.75" evidence="3 9"/>
<comment type="pathway">
    <text evidence="1 9">Porphyrin-containing compound metabolism; protoporphyrin-IX biosynthesis; coproporphyrinogen-III from 5-aminolevulinate: step 3/4.</text>
</comment>
<feature type="domain" description="Tetrapyrrole biosynthesis uroporphyrinogen III synthase" evidence="10">
    <location>
        <begin position="17"/>
        <end position="240"/>
    </location>
</feature>
<dbReference type="CDD" id="cd06578">
    <property type="entry name" value="HemD"/>
    <property type="match status" value="1"/>
</dbReference>
<evidence type="ECO:0000256" key="1">
    <source>
        <dbReference type="ARBA" id="ARBA00004772"/>
    </source>
</evidence>
<dbReference type="InterPro" id="IPR039793">
    <property type="entry name" value="UROS/Hem4"/>
</dbReference>
<evidence type="ECO:0000256" key="9">
    <source>
        <dbReference type="RuleBase" id="RU366031"/>
    </source>
</evidence>
<evidence type="ECO:0000256" key="8">
    <source>
        <dbReference type="ARBA" id="ARBA00048617"/>
    </source>
</evidence>
<dbReference type="Gene3D" id="3.40.50.10090">
    <property type="match status" value="2"/>
</dbReference>
<evidence type="ECO:0000256" key="5">
    <source>
        <dbReference type="ARBA" id="ARBA00023244"/>
    </source>
</evidence>
<dbReference type="AlphaFoldDB" id="A0A2U2BPD9"/>
<dbReference type="PANTHER" id="PTHR38042:SF1">
    <property type="entry name" value="UROPORPHYRINOGEN-III SYNTHASE, CHLOROPLASTIC"/>
    <property type="match status" value="1"/>
</dbReference>
<evidence type="ECO:0000256" key="4">
    <source>
        <dbReference type="ARBA" id="ARBA00023239"/>
    </source>
</evidence>
<sequence length="266" mass="29018">MNLPCVLLTRPAGRNETLSAALAAQGFSSLVLPALKLEAQNLSEEQWQDPQDFDLVLFVSSSAVNFYFAALQARGQRWPDKVLLAAVGFATAACLRAQPGVTPEAVLHPESADSLQDSEALWTVLEPRLAQLERVLIVRGHSGREWLGQQLESHGIQVQRLAIYQRSPAQWSAEQGRQIRDSLQAGRLAVLLSSSQSADAIFANAQSLGLLDVWARCAYVVIHPRIEEHLQSLLLQAGIAAPPMVKRCTPDDDDIVAALMAVLSRD</sequence>
<dbReference type="EMBL" id="QEXO01000001">
    <property type="protein sequence ID" value="PWE15872.1"/>
    <property type="molecule type" value="Genomic_DNA"/>
</dbReference>
<dbReference type="Proteomes" id="UP000245216">
    <property type="component" value="Unassembled WGS sequence"/>
</dbReference>
<evidence type="ECO:0000259" key="10">
    <source>
        <dbReference type="Pfam" id="PF02602"/>
    </source>
</evidence>
<evidence type="ECO:0000256" key="2">
    <source>
        <dbReference type="ARBA" id="ARBA00008133"/>
    </source>
</evidence>
<dbReference type="InterPro" id="IPR036108">
    <property type="entry name" value="4pyrrol_syn_uPrphyn_synt_sf"/>
</dbReference>
<name>A0A2U2BPD9_ALCFA</name>
<reference evidence="11 12" key="2">
    <citation type="submission" date="2018-05" db="EMBL/GenBank/DDBJ databases">
        <authorList>
            <person name="Lanie J.A."/>
            <person name="Ng W.-L."/>
            <person name="Kazmierczak K.M."/>
            <person name="Andrzejewski T.M."/>
            <person name="Davidsen T.M."/>
            <person name="Wayne K.J."/>
            <person name="Tettelin H."/>
            <person name="Glass J.I."/>
            <person name="Rusch D."/>
            <person name="Podicherti R."/>
            <person name="Tsui H.-C.T."/>
            <person name="Winkler M.E."/>
        </authorList>
    </citation>
    <scope>NUCLEOTIDE SEQUENCE [LARGE SCALE GENOMIC DNA]</scope>
    <source>
        <strain evidence="11 12">YBY</strain>
    </source>
</reference>
<protein>
    <recommendedName>
        <fullName evidence="7 9">Uroporphyrinogen-III synthase</fullName>
        <ecNumber evidence="3 9">4.2.1.75</ecNumber>
    </recommendedName>
</protein>
<accession>A0A2U2BPD9</accession>
<organism evidence="11 12">
    <name type="scientific">Alcaligenes faecalis</name>
    <dbReference type="NCBI Taxonomy" id="511"/>
    <lineage>
        <taxon>Bacteria</taxon>
        <taxon>Pseudomonadati</taxon>
        <taxon>Pseudomonadota</taxon>
        <taxon>Betaproteobacteria</taxon>
        <taxon>Burkholderiales</taxon>
        <taxon>Alcaligenaceae</taxon>
        <taxon>Alcaligenes</taxon>
    </lineage>
</organism>
<evidence type="ECO:0000256" key="7">
    <source>
        <dbReference type="ARBA" id="ARBA00040167"/>
    </source>
</evidence>
<dbReference type="UniPathway" id="UPA00251">
    <property type="reaction ID" value="UER00320"/>
</dbReference>
<dbReference type="Pfam" id="PF02602">
    <property type="entry name" value="HEM4"/>
    <property type="match status" value="1"/>
</dbReference>
<comment type="caution">
    <text evidence="11">The sequence shown here is derived from an EMBL/GenBank/DDBJ whole genome shotgun (WGS) entry which is preliminary data.</text>
</comment>
<comment type="catalytic activity">
    <reaction evidence="8 9">
        <text>hydroxymethylbilane = uroporphyrinogen III + H2O</text>
        <dbReference type="Rhea" id="RHEA:18965"/>
        <dbReference type="ChEBI" id="CHEBI:15377"/>
        <dbReference type="ChEBI" id="CHEBI:57308"/>
        <dbReference type="ChEBI" id="CHEBI:57845"/>
        <dbReference type="EC" id="4.2.1.75"/>
    </reaction>
</comment>
<evidence type="ECO:0000256" key="3">
    <source>
        <dbReference type="ARBA" id="ARBA00013109"/>
    </source>
</evidence>
<keyword evidence="4 9" id="KW-0456">Lyase</keyword>
<comment type="function">
    <text evidence="6 9">Catalyzes cyclization of the linear tetrapyrrole, hydroxymethylbilane, to the macrocyclic uroporphyrinogen III.</text>
</comment>
<dbReference type="GO" id="GO:0006782">
    <property type="term" value="P:protoporphyrinogen IX biosynthetic process"/>
    <property type="evidence" value="ECO:0007669"/>
    <property type="project" value="UniProtKB-UniRule"/>
</dbReference>
<dbReference type="GO" id="GO:0004852">
    <property type="term" value="F:uroporphyrinogen-III synthase activity"/>
    <property type="evidence" value="ECO:0007669"/>
    <property type="project" value="UniProtKB-UniRule"/>
</dbReference>
<evidence type="ECO:0000256" key="6">
    <source>
        <dbReference type="ARBA" id="ARBA00037589"/>
    </source>
</evidence>
<reference evidence="11 12" key="1">
    <citation type="submission" date="2018-05" db="EMBL/GenBank/DDBJ databases">
        <title>Genome Sequence of an Efficient Indole-Degrading Bacterium, Alcaligenes sp.YBY.</title>
        <authorList>
            <person name="Yang B."/>
        </authorList>
    </citation>
    <scope>NUCLEOTIDE SEQUENCE [LARGE SCALE GENOMIC DNA]</scope>
    <source>
        <strain evidence="11 12">YBY</strain>
    </source>
</reference>
<dbReference type="STRING" id="511.UZ73_01250"/>
<proteinExistence type="inferred from homology"/>
<comment type="similarity">
    <text evidence="2 9">Belongs to the uroporphyrinogen-III synthase family.</text>
</comment>
<gene>
    <name evidence="11" type="ORF">DF183_03850</name>
</gene>
<evidence type="ECO:0000313" key="11">
    <source>
        <dbReference type="EMBL" id="PWE15872.1"/>
    </source>
</evidence>
<dbReference type="InterPro" id="IPR003754">
    <property type="entry name" value="4pyrrol_synth_uPrphyn_synth"/>
</dbReference>
<keyword evidence="5 9" id="KW-0627">Porphyrin biosynthesis</keyword>
<dbReference type="GO" id="GO:0006780">
    <property type="term" value="P:uroporphyrinogen III biosynthetic process"/>
    <property type="evidence" value="ECO:0007669"/>
    <property type="project" value="UniProtKB-UniRule"/>
</dbReference>
<dbReference type="SUPFAM" id="SSF69618">
    <property type="entry name" value="HemD-like"/>
    <property type="match status" value="1"/>
</dbReference>
<dbReference type="PANTHER" id="PTHR38042">
    <property type="entry name" value="UROPORPHYRINOGEN-III SYNTHASE, CHLOROPLASTIC"/>
    <property type="match status" value="1"/>
</dbReference>